<sequence length="60" mass="6560">SVIQHIWKSKAVASWSNLLAYKQLSQEGGGVAGDYPFTCMKEQGLTLSSRALAERKFSAL</sequence>
<reference evidence="1" key="2">
    <citation type="submission" date="2025-09" db="UniProtKB">
        <authorList>
            <consortium name="Ensembl"/>
        </authorList>
    </citation>
    <scope>IDENTIFICATION</scope>
</reference>
<dbReference type="Ensembl" id="ENSVKKT00000022718.1">
    <property type="protein sequence ID" value="ENSVKKP00000022168.1"/>
    <property type="gene ID" value="ENSVKKG00000014793.1"/>
</dbReference>
<dbReference type="Proteomes" id="UP000694545">
    <property type="component" value="Unplaced"/>
</dbReference>
<dbReference type="AlphaFoldDB" id="A0A8D2Q610"/>
<evidence type="ECO:0000313" key="1">
    <source>
        <dbReference type="Ensembl" id="ENSVKKP00000022168.1"/>
    </source>
</evidence>
<reference evidence="1" key="1">
    <citation type="submission" date="2025-08" db="UniProtKB">
        <authorList>
            <consortium name="Ensembl"/>
        </authorList>
    </citation>
    <scope>IDENTIFICATION</scope>
</reference>
<name>A0A8D2Q610_VARKO</name>
<keyword evidence="2" id="KW-1185">Reference proteome</keyword>
<organism evidence="1 2">
    <name type="scientific">Varanus komodoensis</name>
    <name type="common">Komodo dragon</name>
    <dbReference type="NCBI Taxonomy" id="61221"/>
    <lineage>
        <taxon>Eukaryota</taxon>
        <taxon>Metazoa</taxon>
        <taxon>Chordata</taxon>
        <taxon>Craniata</taxon>
        <taxon>Vertebrata</taxon>
        <taxon>Euteleostomi</taxon>
        <taxon>Lepidosauria</taxon>
        <taxon>Squamata</taxon>
        <taxon>Bifurcata</taxon>
        <taxon>Unidentata</taxon>
        <taxon>Episquamata</taxon>
        <taxon>Toxicofera</taxon>
        <taxon>Anguimorpha</taxon>
        <taxon>Paleoanguimorpha</taxon>
        <taxon>Varanoidea</taxon>
        <taxon>Varanidae</taxon>
        <taxon>Varanus</taxon>
    </lineage>
</organism>
<proteinExistence type="predicted"/>
<accession>A0A8D2Q610</accession>
<protein>
    <submittedName>
        <fullName evidence="1">Uncharacterized protein</fullName>
    </submittedName>
</protein>
<evidence type="ECO:0000313" key="2">
    <source>
        <dbReference type="Proteomes" id="UP000694545"/>
    </source>
</evidence>